<sequence>MNISPKDFPFKTLDTSREVACVLGRGTVTSVLGQVLRVEHGWAGRRTCQLQLSIGTLSVETNREQLPEDVKPGQWLKLRLLQTHGKETPSPLSIKRAEPGVKMAWVPSSLYHRGAHMQALRCLLLRLEPEVQAAFMIAMADPQLQRRFFWRVAAADHHTYPGGLFDQSVRAAELAFGTLEGNPQATERERGLAVLLALFFDLGKTFDPVLSRDGSRAIAGLTAHRLSTHRLLRPLQRIERLNATMAEELRLLLNASELNVAALPAPLDRVTRAVHAAVKQSWTLEACDV</sequence>
<evidence type="ECO:0008006" key="3">
    <source>
        <dbReference type="Google" id="ProtNLM"/>
    </source>
</evidence>
<dbReference type="InParanoid" id="A0A4R6QEL6"/>
<keyword evidence="2" id="KW-1185">Reference proteome</keyword>
<evidence type="ECO:0000313" key="1">
    <source>
        <dbReference type="EMBL" id="TDP60446.1"/>
    </source>
</evidence>
<comment type="caution">
    <text evidence="1">The sequence shown here is derived from an EMBL/GenBank/DDBJ whole genome shotgun (WGS) entry which is preliminary data.</text>
</comment>
<name>A0A4R6QEL6_9BURK</name>
<protein>
    <recommendedName>
        <fullName evidence="3">HD domain-containing protein</fullName>
    </recommendedName>
</protein>
<reference evidence="1 2" key="1">
    <citation type="submission" date="2019-03" db="EMBL/GenBank/DDBJ databases">
        <title>Genomic Encyclopedia of Type Strains, Phase IV (KMG-IV): sequencing the most valuable type-strain genomes for metagenomic binning, comparative biology and taxonomic classification.</title>
        <authorList>
            <person name="Goeker M."/>
        </authorList>
    </citation>
    <scope>NUCLEOTIDE SEQUENCE [LARGE SCALE GENOMIC DNA]</scope>
    <source>
        <strain evidence="1 2">DSM 16998</strain>
    </source>
</reference>
<dbReference type="Proteomes" id="UP000295361">
    <property type="component" value="Unassembled WGS sequence"/>
</dbReference>
<evidence type="ECO:0000313" key="2">
    <source>
        <dbReference type="Proteomes" id="UP000295361"/>
    </source>
</evidence>
<gene>
    <name evidence="1" type="ORF">DES47_11646</name>
</gene>
<dbReference type="AlphaFoldDB" id="A0A4R6QEL6"/>
<dbReference type="EMBL" id="SNXS01000016">
    <property type="protein sequence ID" value="TDP60446.1"/>
    <property type="molecule type" value="Genomic_DNA"/>
</dbReference>
<dbReference type="RefSeq" id="WP_133703941.1">
    <property type="nucleotide sequence ID" value="NZ_SNXS01000016.1"/>
</dbReference>
<organism evidence="1 2">
    <name type="scientific">Roseateles toxinivorans</name>
    <dbReference type="NCBI Taxonomy" id="270368"/>
    <lineage>
        <taxon>Bacteria</taxon>
        <taxon>Pseudomonadati</taxon>
        <taxon>Pseudomonadota</taxon>
        <taxon>Betaproteobacteria</taxon>
        <taxon>Burkholderiales</taxon>
        <taxon>Sphaerotilaceae</taxon>
        <taxon>Roseateles</taxon>
    </lineage>
</organism>
<accession>A0A4R6QEL6</accession>
<proteinExistence type="predicted"/>